<feature type="compositionally biased region" description="Basic and acidic residues" evidence="1">
    <location>
        <begin position="9"/>
        <end position="23"/>
    </location>
</feature>
<evidence type="ECO:0000313" key="2">
    <source>
        <dbReference type="EMBL" id="QVR48686.1"/>
    </source>
</evidence>
<evidence type="ECO:0000313" key="3">
    <source>
        <dbReference type="Proteomes" id="UP000682369"/>
    </source>
</evidence>
<accession>A0A8E6URU1</accession>
<dbReference type="EMBL" id="MW960043">
    <property type="protein sequence ID" value="QVR48686.1"/>
    <property type="molecule type" value="Genomic_DNA"/>
</dbReference>
<feature type="region of interest" description="Disordered" evidence="1">
    <location>
        <begin position="1"/>
        <end position="23"/>
    </location>
</feature>
<name>A0A8E6URU1_9CAUD</name>
<protein>
    <submittedName>
        <fullName evidence="2">Uncharacterized protein</fullName>
    </submittedName>
</protein>
<reference evidence="2" key="1">
    <citation type="submission" date="2021-04" db="EMBL/GenBank/DDBJ databases">
        <authorList>
            <person name="Han K."/>
            <person name="Tian F."/>
            <person name="Li F."/>
            <person name="Tong Y."/>
        </authorList>
    </citation>
    <scope>NUCLEOTIDE SEQUENCE</scope>
</reference>
<organism evidence="2 3">
    <name type="scientific">Stenotrophomonas phage BUCT609</name>
    <dbReference type="NCBI Taxonomy" id="2834250"/>
    <lineage>
        <taxon>Viruses</taxon>
        <taxon>Duplodnaviria</taxon>
        <taxon>Heunggongvirae</taxon>
        <taxon>Uroviricota</taxon>
        <taxon>Caudoviricetes</taxon>
        <taxon>Autographivirales</taxon>
        <taxon>Autonotataviridae</taxon>
        <taxon>Gujervirinae</taxon>
        <taxon>Maltophvirus</taxon>
        <taxon>Maltophvirus BUCT609</taxon>
    </lineage>
</organism>
<sequence>MTHGINHGVDTETDKGYTRHHVEQDTLRGARHWTGIVGA</sequence>
<keyword evidence="3" id="KW-1185">Reference proteome</keyword>
<dbReference type="Proteomes" id="UP000682369">
    <property type="component" value="Segment"/>
</dbReference>
<evidence type="ECO:0000256" key="1">
    <source>
        <dbReference type="SAM" id="MobiDB-lite"/>
    </source>
</evidence>
<proteinExistence type="predicted"/>